<protein>
    <submittedName>
        <fullName evidence="2">Putative WD repeat-containing protein C2A9.03 isoform A</fullName>
    </submittedName>
    <submittedName>
        <fullName evidence="3">Putative WD repeat-containing protein C2A9.03 isoform B</fullName>
    </submittedName>
    <submittedName>
        <fullName evidence="4">Putative WD repeat-containing protein C2A9.03 isoform C</fullName>
    </submittedName>
</protein>
<evidence type="ECO:0000313" key="2">
    <source>
        <dbReference type="EMBL" id="RZB64528.1"/>
    </source>
</evidence>
<evidence type="ECO:0000313" key="4">
    <source>
        <dbReference type="EMBL" id="RZB64530.1"/>
    </source>
</evidence>
<dbReference type="SUPFAM" id="SSF50960">
    <property type="entry name" value="TolB, C-terminal domain"/>
    <property type="match status" value="1"/>
</dbReference>
<dbReference type="EMBL" id="QZWG01000015">
    <property type="protein sequence ID" value="RZB64530.1"/>
    <property type="molecule type" value="Genomic_DNA"/>
</dbReference>
<dbReference type="PROSITE" id="PS50082">
    <property type="entry name" value="WD_REPEATS_2"/>
    <property type="match status" value="1"/>
</dbReference>
<sequence length="418" mass="47632">MDNDYETISFLIEDSENTTAKEARSGKDIQGITWETETSNYRSRETFRQHRSESLLNGPEEHLSIKQAKQECQSTVKGGEFYNFYQYNNCLIPTIQDWALADYAGRLWSTSKHDLYLSAGTQICHWNALTSTNTEILDLEGHVAPSEEHPGAFMEGLTETRRIDAMAVGHKLLIVGGNEGQLICKHLDRPGISFCFRSDDPRMINAIEIYKCPTLTSEVIHFMVSYEEGSVRIFDVETFQFSHFEFPWPVRHASSSPDGRQLVVVGDKPEGTLVDSQTGLIIQYFGGHFGYSCSSAWHPDGHRFATGNRDRTCRIWDARNLSKSVFALGGNVSTISSISFTSDGRFMAMSEKQDFVHVYDVGADFKREQEINFFGYVSGLCFSPDTEYLFISVSMFTFPTLLLYNRRRHEYYYLDSMP</sequence>
<dbReference type="EMBL" id="QZWG01000015">
    <property type="protein sequence ID" value="RZB64528.1"/>
    <property type="molecule type" value="Genomic_DNA"/>
</dbReference>
<reference evidence="2 5" key="1">
    <citation type="submission" date="2018-09" db="EMBL/GenBank/DDBJ databases">
        <title>A high-quality reference genome of wild soybean provides a powerful tool to mine soybean genomes.</title>
        <authorList>
            <person name="Xie M."/>
            <person name="Chung C.Y.L."/>
            <person name="Li M.-W."/>
            <person name="Wong F.-L."/>
            <person name="Chan T.-F."/>
            <person name="Lam H.-M."/>
        </authorList>
    </citation>
    <scope>NUCLEOTIDE SEQUENCE [LARGE SCALE GENOMIC DNA]</scope>
    <source>
        <strain evidence="5">cv. W05</strain>
        <tissue evidence="2">Hypocotyl of etiolated seedlings</tissue>
    </source>
</reference>
<dbReference type="InterPro" id="IPR015943">
    <property type="entry name" value="WD40/YVTN_repeat-like_dom_sf"/>
</dbReference>
<dbReference type="Proteomes" id="UP000289340">
    <property type="component" value="Chromosome 15"/>
</dbReference>
<evidence type="ECO:0000313" key="3">
    <source>
        <dbReference type="EMBL" id="RZB64529.1"/>
    </source>
</evidence>
<proteinExistence type="predicted"/>
<dbReference type="PROSITE" id="PS50294">
    <property type="entry name" value="WD_REPEATS_REGION"/>
    <property type="match status" value="1"/>
</dbReference>
<evidence type="ECO:0000256" key="1">
    <source>
        <dbReference type="PROSITE-ProRule" id="PRU00221"/>
    </source>
</evidence>
<dbReference type="InterPro" id="IPR001680">
    <property type="entry name" value="WD40_rpt"/>
</dbReference>
<gene>
    <name evidence="2" type="ORF">D0Y65_040856</name>
</gene>
<dbReference type="PANTHER" id="PTHR43991">
    <property type="entry name" value="WD REPEAT PROTEIN (AFU_ORTHOLOGUE AFUA_8G05640)-RELATED"/>
    <property type="match status" value="1"/>
</dbReference>
<dbReference type="Gene3D" id="2.130.10.10">
    <property type="entry name" value="YVTN repeat-like/Quinoprotein amine dehydrogenase"/>
    <property type="match status" value="1"/>
</dbReference>
<dbReference type="Gramene" id="XM_028347880.1">
    <property type="protein sequence ID" value="XP_028203681.1"/>
    <property type="gene ID" value="LOC114387671"/>
</dbReference>
<keyword evidence="5" id="KW-1185">Reference proteome</keyword>
<dbReference type="Gramene" id="XM_028347877.1">
    <property type="protein sequence ID" value="XP_028203678.1"/>
    <property type="gene ID" value="LOC114387671"/>
</dbReference>
<organism evidence="2 5">
    <name type="scientific">Glycine soja</name>
    <name type="common">Wild soybean</name>
    <dbReference type="NCBI Taxonomy" id="3848"/>
    <lineage>
        <taxon>Eukaryota</taxon>
        <taxon>Viridiplantae</taxon>
        <taxon>Streptophyta</taxon>
        <taxon>Embryophyta</taxon>
        <taxon>Tracheophyta</taxon>
        <taxon>Spermatophyta</taxon>
        <taxon>Magnoliopsida</taxon>
        <taxon>eudicotyledons</taxon>
        <taxon>Gunneridae</taxon>
        <taxon>Pentapetalae</taxon>
        <taxon>rosids</taxon>
        <taxon>fabids</taxon>
        <taxon>Fabales</taxon>
        <taxon>Fabaceae</taxon>
        <taxon>Papilionoideae</taxon>
        <taxon>50 kb inversion clade</taxon>
        <taxon>NPAAA clade</taxon>
        <taxon>indigoferoid/millettioid clade</taxon>
        <taxon>Phaseoleae</taxon>
        <taxon>Glycine</taxon>
        <taxon>Glycine subgen. Soja</taxon>
    </lineage>
</organism>
<name>A0A445GTB5_GLYSO</name>
<feature type="repeat" description="WD" evidence="1">
    <location>
        <begin position="285"/>
        <end position="320"/>
    </location>
</feature>
<dbReference type="Pfam" id="PF00400">
    <property type="entry name" value="WD40"/>
    <property type="match status" value="1"/>
</dbReference>
<dbReference type="AlphaFoldDB" id="A0A445GTB5"/>
<evidence type="ECO:0000313" key="5">
    <source>
        <dbReference type="Proteomes" id="UP000289340"/>
    </source>
</evidence>
<keyword evidence="1" id="KW-0853">WD repeat</keyword>
<comment type="caution">
    <text evidence="2">The sequence shown here is derived from an EMBL/GenBank/DDBJ whole genome shotgun (WGS) entry which is preliminary data.</text>
</comment>
<dbReference type="PANTHER" id="PTHR43991:SF42">
    <property type="entry name" value="TRANSCRIPTION FACTOR WD40-LIKE FAMILY-RELATED"/>
    <property type="match status" value="1"/>
</dbReference>
<dbReference type="SMART" id="SM00320">
    <property type="entry name" value="WD40"/>
    <property type="match status" value="2"/>
</dbReference>
<dbReference type="Gramene" id="XM_028347878.1">
    <property type="protein sequence ID" value="XP_028203679.1"/>
    <property type="gene ID" value="LOC114387671"/>
</dbReference>
<accession>A0A445GTB5</accession>
<dbReference type="Gramene" id="XM_028347879.1">
    <property type="protein sequence ID" value="XP_028203680.1"/>
    <property type="gene ID" value="LOC114387671"/>
</dbReference>
<dbReference type="EMBL" id="QZWG01000015">
    <property type="protein sequence ID" value="RZB64529.1"/>
    <property type="molecule type" value="Genomic_DNA"/>
</dbReference>